<protein>
    <submittedName>
        <fullName evidence="1">Uncharacterized protein</fullName>
    </submittedName>
</protein>
<proteinExistence type="predicted"/>
<organism evidence="1">
    <name type="scientific">Leptospira ellisii</name>
    <dbReference type="NCBI Taxonomy" id="2023197"/>
    <lineage>
        <taxon>Bacteria</taxon>
        <taxon>Pseudomonadati</taxon>
        <taxon>Spirochaetota</taxon>
        <taxon>Spirochaetia</taxon>
        <taxon>Leptospirales</taxon>
        <taxon>Leptospiraceae</taxon>
        <taxon>Leptospira</taxon>
    </lineage>
</organism>
<dbReference type="AlphaFoldDB" id="A0A2N0BFE2"/>
<evidence type="ECO:0000313" key="1">
    <source>
        <dbReference type="EMBL" id="PJZ93263.1"/>
    </source>
</evidence>
<reference evidence="1" key="1">
    <citation type="submission" date="2017-07" db="EMBL/GenBank/DDBJ databases">
        <title>Leptospira spp. isolated from tropical soils.</title>
        <authorList>
            <person name="Thibeaux R."/>
            <person name="Iraola G."/>
            <person name="Ferres I."/>
            <person name="Bierque E."/>
            <person name="Girault D."/>
            <person name="Soupe-Gilbert M.-E."/>
            <person name="Picardeau M."/>
            <person name="Goarant C."/>
        </authorList>
    </citation>
    <scope>NUCLEOTIDE SEQUENCE [LARGE SCALE GENOMIC DNA]</scope>
    <source>
        <strain evidence="1">ATI7-C-A5</strain>
    </source>
</reference>
<name>A0A2N0BFE2_9LEPT</name>
<comment type="caution">
    <text evidence="1">The sequence shown here is derived from an EMBL/GenBank/DDBJ whole genome shotgun (WGS) entry which is preliminary data.</text>
</comment>
<gene>
    <name evidence="1" type="ORF">CH379_08795</name>
</gene>
<dbReference type="EMBL" id="NPEF01000072">
    <property type="protein sequence ID" value="PJZ93263.1"/>
    <property type="molecule type" value="Genomic_DNA"/>
</dbReference>
<accession>A0A2N0BFE2</accession>
<accession>A0A2N0B9T2</accession>
<sequence>MWIRFLRVEKPVEKTFPSASIRYEIKLVSKDRKDKTQEYFWNEVLPQTDKQLWISNATGDKSKCGSRYRYLLKNRG</sequence>